<dbReference type="Gene3D" id="3.20.20.70">
    <property type="entry name" value="Aldolase class I"/>
    <property type="match status" value="1"/>
</dbReference>
<accession>A0ABR3IWN1</accession>
<comment type="caution">
    <text evidence="2">The sequence shown here is derived from an EMBL/GenBank/DDBJ whole genome shotgun (WGS) entry which is preliminary data.</text>
</comment>
<dbReference type="SUPFAM" id="SSF51395">
    <property type="entry name" value="FMN-linked oxidoreductases"/>
    <property type="match status" value="1"/>
</dbReference>
<name>A0ABR3IWN1_9AGAR</name>
<organism evidence="2 3">
    <name type="scientific">Hohenbuehelia grisea</name>
    <dbReference type="NCBI Taxonomy" id="104357"/>
    <lineage>
        <taxon>Eukaryota</taxon>
        <taxon>Fungi</taxon>
        <taxon>Dikarya</taxon>
        <taxon>Basidiomycota</taxon>
        <taxon>Agaricomycotina</taxon>
        <taxon>Agaricomycetes</taxon>
        <taxon>Agaricomycetidae</taxon>
        <taxon>Agaricales</taxon>
        <taxon>Pleurotineae</taxon>
        <taxon>Pleurotaceae</taxon>
        <taxon>Hohenbuehelia</taxon>
    </lineage>
</organism>
<evidence type="ECO:0000259" key="1">
    <source>
        <dbReference type="Pfam" id="PF00724"/>
    </source>
</evidence>
<sequence>MPLVKEYYTQRASAPGTLLIAEGMAINRAIDFLPGLYTEEHARKWREVTDAVHAKGSYIFAQFAGVGRIASPEVLARQTPPKELIGPSAIAVPPGPSMLSSSSSTPPVPRPMTHDEIRAEIADFAESVRLAVDVAGFDGVELHACTGSLVEQFLRDVSNVREDEYGGSIERRARFPLEVVEAMVNVAGADRVGVRVTPFNTNFGMTMQDPIPTYTYFASELRKRFPSLAYLHAVEARGADYIDEVPVPTQESLDFLRRIWAGPGRVFISAGGYTRETAIARAEESAELYEGMVELVAFGRRFISNPDIHLRLKENLPLNAYDRTTFYQFGDASGKGYTDYPFYGWDDNGDASKLSSTLAGPDVAQAGGNRLKSLHEKAPDESSVLCVRCLIC</sequence>
<dbReference type="InterPro" id="IPR045247">
    <property type="entry name" value="Oye-like"/>
</dbReference>
<dbReference type="PANTHER" id="PTHR22893">
    <property type="entry name" value="NADH OXIDOREDUCTASE-RELATED"/>
    <property type="match status" value="1"/>
</dbReference>
<dbReference type="InterPro" id="IPR013785">
    <property type="entry name" value="Aldolase_TIM"/>
</dbReference>
<protein>
    <recommendedName>
        <fullName evidence="1">NADH:flavin oxidoreductase/NADH oxidase N-terminal domain-containing protein</fullName>
    </recommendedName>
</protein>
<gene>
    <name evidence="2" type="ORF">HGRIS_013793</name>
</gene>
<evidence type="ECO:0000313" key="2">
    <source>
        <dbReference type="EMBL" id="KAL0947707.1"/>
    </source>
</evidence>
<keyword evidence="3" id="KW-1185">Reference proteome</keyword>
<proteinExistence type="predicted"/>
<evidence type="ECO:0000313" key="3">
    <source>
        <dbReference type="Proteomes" id="UP001556367"/>
    </source>
</evidence>
<dbReference type="PANTHER" id="PTHR22893:SF91">
    <property type="entry name" value="NADPH DEHYDROGENASE 2-RELATED"/>
    <property type="match status" value="1"/>
</dbReference>
<reference evidence="3" key="1">
    <citation type="submission" date="2024-06" db="EMBL/GenBank/DDBJ databases">
        <title>Multi-omics analyses provide insights into the biosynthesis of the anticancer antibiotic pleurotin in Hohenbuehelia grisea.</title>
        <authorList>
            <person name="Weaver J.A."/>
            <person name="Alberti F."/>
        </authorList>
    </citation>
    <scope>NUCLEOTIDE SEQUENCE [LARGE SCALE GENOMIC DNA]</scope>
    <source>
        <strain evidence="3">T-177</strain>
    </source>
</reference>
<dbReference type="Proteomes" id="UP001556367">
    <property type="component" value="Unassembled WGS sequence"/>
</dbReference>
<feature type="domain" description="NADH:flavin oxidoreductase/NADH oxidase N-terminal" evidence="1">
    <location>
        <begin position="4"/>
        <end position="319"/>
    </location>
</feature>
<dbReference type="EMBL" id="JASNQZ010000015">
    <property type="protein sequence ID" value="KAL0947707.1"/>
    <property type="molecule type" value="Genomic_DNA"/>
</dbReference>
<dbReference type="Pfam" id="PF00724">
    <property type="entry name" value="Oxidored_FMN"/>
    <property type="match status" value="1"/>
</dbReference>
<dbReference type="InterPro" id="IPR001155">
    <property type="entry name" value="OxRdtase_FMN_N"/>
</dbReference>